<dbReference type="PANTHER" id="PTHR22916:SF3">
    <property type="entry name" value="UDP-GLCNAC:BETAGAL BETA-1,3-N-ACETYLGLUCOSAMINYLTRANSFERASE-LIKE PROTEIN 1"/>
    <property type="match status" value="1"/>
</dbReference>
<protein>
    <submittedName>
        <fullName evidence="2">Glycosyltransferase</fullName>
        <ecNumber evidence="2">2.4.-.-</ecNumber>
    </submittedName>
</protein>
<evidence type="ECO:0000313" key="2">
    <source>
        <dbReference type="EMBL" id="MEK8025570.1"/>
    </source>
</evidence>
<dbReference type="EMBL" id="JBBUTF010000005">
    <property type="protein sequence ID" value="MEK8025570.1"/>
    <property type="molecule type" value="Genomic_DNA"/>
</dbReference>
<dbReference type="SUPFAM" id="SSF53448">
    <property type="entry name" value="Nucleotide-diphospho-sugar transferases"/>
    <property type="match status" value="1"/>
</dbReference>
<keyword evidence="2" id="KW-0808">Transferase</keyword>
<dbReference type="EC" id="2.4.-.-" evidence="2"/>
<gene>
    <name evidence="2" type="ORF">AACH11_06310</name>
</gene>
<dbReference type="Pfam" id="PF00535">
    <property type="entry name" value="Glycos_transf_2"/>
    <property type="match status" value="1"/>
</dbReference>
<evidence type="ECO:0000313" key="3">
    <source>
        <dbReference type="Proteomes" id="UP001368500"/>
    </source>
</evidence>
<keyword evidence="2" id="KW-0328">Glycosyltransferase</keyword>
<dbReference type="PANTHER" id="PTHR22916">
    <property type="entry name" value="GLYCOSYLTRANSFERASE"/>
    <property type="match status" value="1"/>
</dbReference>
<evidence type="ECO:0000259" key="1">
    <source>
        <dbReference type="Pfam" id="PF00535"/>
    </source>
</evidence>
<dbReference type="GO" id="GO:0016757">
    <property type="term" value="F:glycosyltransferase activity"/>
    <property type="evidence" value="ECO:0007669"/>
    <property type="project" value="UniProtKB-KW"/>
</dbReference>
<keyword evidence="3" id="KW-1185">Reference proteome</keyword>
<dbReference type="InterPro" id="IPR001173">
    <property type="entry name" value="Glyco_trans_2-like"/>
</dbReference>
<dbReference type="Gene3D" id="3.90.550.10">
    <property type="entry name" value="Spore Coat Polysaccharide Biosynthesis Protein SpsA, Chain A"/>
    <property type="match status" value="1"/>
</dbReference>
<comment type="caution">
    <text evidence="2">The sequence shown here is derived from an EMBL/GenBank/DDBJ whole genome shotgun (WGS) entry which is preliminary data.</text>
</comment>
<dbReference type="RefSeq" id="WP_341373354.1">
    <property type="nucleotide sequence ID" value="NZ_JBBUTF010000005.1"/>
</dbReference>
<proteinExistence type="predicted"/>
<name>A0ABU9B6R2_9BURK</name>
<sequence length="316" mass="34892">MLVLMATYNGEQWLDAQIDSVIQQTGVRVSILISDDGSKDATVDMILERCKRDDRIAHLPFGWKGGSAAANFFRILTSLDPSADYDYVALADQDDVWAPDKLSSCIAFGASHPASGNVGLISAATLAFWPDGAEQVLVQSRRVCQYDYLFEGAGQGCTFVLTWACAINVVAAIKEIPLALRKNVHYHDWLIYAFCRRLGYGWAHVPRPLMRYRQHANNDTGAKGSWTAISHRLSKMLNGWYGAQVNAIALCINHVAPLTDGERRLLRMNPKGELAPGWLNGLLRVPTLLSDGRRSTKERVLVAAFSLFGVLVRKAS</sequence>
<dbReference type="InterPro" id="IPR029044">
    <property type="entry name" value="Nucleotide-diphossugar_trans"/>
</dbReference>
<feature type="domain" description="Glycosyltransferase 2-like" evidence="1">
    <location>
        <begin position="3"/>
        <end position="122"/>
    </location>
</feature>
<organism evidence="2 3">
    <name type="scientific">Pseudaquabacterium rugosum</name>
    <dbReference type="NCBI Taxonomy" id="2984194"/>
    <lineage>
        <taxon>Bacteria</taxon>
        <taxon>Pseudomonadati</taxon>
        <taxon>Pseudomonadota</taxon>
        <taxon>Betaproteobacteria</taxon>
        <taxon>Burkholderiales</taxon>
        <taxon>Sphaerotilaceae</taxon>
        <taxon>Pseudaquabacterium</taxon>
    </lineage>
</organism>
<reference evidence="2 3" key="1">
    <citation type="submission" date="2024-04" db="EMBL/GenBank/DDBJ databases">
        <title>Novel species of the genus Ideonella isolated from streams.</title>
        <authorList>
            <person name="Lu H."/>
        </authorList>
    </citation>
    <scope>NUCLEOTIDE SEQUENCE [LARGE SCALE GENOMIC DNA]</scope>
    <source>
        <strain evidence="2 3">BYS139W</strain>
    </source>
</reference>
<accession>A0ABU9B6R2</accession>
<dbReference type="Proteomes" id="UP001368500">
    <property type="component" value="Unassembled WGS sequence"/>
</dbReference>